<sequence>MNVRLRYDRKRVGQEAGIQPPRLDRFQKSIELINAMHAQNTPRMK</sequence>
<dbReference type="EMBL" id="SJPM01000008">
    <property type="protein sequence ID" value="TWT94332.1"/>
    <property type="molecule type" value="Genomic_DNA"/>
</dbReference>
<gene>
    <name evidence="1" type="ORF">Pla100_39430</name>
</gene>
<reference evidence="1 2" key="1">
    <citation type="submission" date="2019-02" db="EMBL/GenBank/DDBJ databases">
        <title>Deep-cultivation of Planctomycetes and their phenomic and genomic characterization uncovers novel biology.</title>
        <authorList>
            <person name="Wiegand S."/>
            <person name="Jogler M."/>
            <person name="Boedeker C."/>
            <person name="Pinto D."/>
            <person name="Vollmers J."/>
            <person name="Rivas-Marin E."/>
            <person name="Kohn T."/>
            <person name="Peeters S.H."/>
            <person name="Heuer A."/>
            <person name="Rast P."/>
            <person name="Oberbeckmann S."/>
            <person name="Bunk B."/>
            <person name="Jeske O."/>
            <person name="Meyerdierks A."/>
            <person name="Storesund J.E."/>
            <person name="Kallscheuer N."/>
            <person name="Luecker S."/>
            <person name="Lage O.M."/>
            <person name="Pohl T."/>
            <person name="Merkel B.J."/>
            <person name="Hornburger P."/>
            <person name="Mueller R.-W."/>
            <person name="Bruemmer F."/>
            <person name="Labrenz M."/>
            <person name="Spormann A.M."/>
            <person name="Op Den Camp H."/>
            <person name="Overmann J."/>
            <person name="Amann R."/>
            <person name="Jetten M.S.M."/>
            <person name="Mascher T."/>
            <person name="Medema M.H."/>
            <person name="Devos D.P."/>
            <person name="Kaster A.-K."/>
            <person name="Ovreas L."/>
            <person name="Rohde M."/>
            <person name="Galperin M.Y."/>
            <person name="Jogler C."/>
        </authorList>
    </citation>
    <scope>NUCLEOTIDE SEQUENCE [LARGE SCALE GENOMIC DNA]</scope>
    <source>
        <strain evidence="1 2">Pla100</strain>
    </source>
</reference>
<accession>A0A5C6A350</accession>
<evidence type="ECO:0000313" key="1">
    <source>
        <dbReference type="EMBL" id="TWT94332.1"/>
    </source>
</evidence>
<name>A0A5C6A350_9BACT</name>
<organism evidence="1 2">
    <name type="scientific">Neorhodopirellula pilleata</name>
    <dbReference type="NCBI Taxonomy" id="2714738"/>
    <lineage>
        <taxon>Bacteria</taxon>
        <taxon>Pseudomonadati</taxon>
        <taxon>Planctomycetota</taxon>
        <taxon>Planctomycetia</taxon>
        <taxon>Pirellulales</taxon>
        <taxon>Pirellulaceae</taxon>
        <taxon>Neorhodopirellula</taxon>
    </lineage>
</organism>
<comment type="caution">
    <text evidence="1">The sequence shown here is derived from an EMBL/GenBank/DDBJ whole genome shotgun (WGS) entry which is preliminary data.</text>
</comment>
<keyword evidence="2" id="KW-1185">Reference proteome</keyword>
<protein>
    <submittedName>
        <fullName evidence="1">Uncharacterized protein</fullName>
    </submittedName>
</protein>
<dbReference type="Proteomes" id="UP000316213">
    <property type="component" value="Unassembled WGS sequence"/>
</dbReference>
<proteinExistence type="predicted"/>
<dbReference type="AlphaFoldDB" id="A0A5C6A350"/>
<evidence type="ECO:0000313" key="2">
    <source>
        <dbReference type="Proteomes" id="UP000316213"/>
    </source>
</evidence>